<dbReference type="EMBL" id="CP000930">
    <property type="protein sequence ID" value="ABZ83352.1"/>
    <property type="molecule type" value="Genomic_DNA"/>
</dbReference>
<dbReference type="PANTHER" id="PTHR34203:SF15">
    <property type="entry name" value="SLL1173 PROTEIN"/>
    <property type="match status" value="1"/>
</dbReference>
<dbReference type="KEGG" id="hmo:HM1_1222"/>
<dbReference type="eggNOG" id="COG2520">
    <property type="taxonomic scope" value="Bacteria"/>
</dbReference>
<reference evidence="2 3" key="1">
    <citation type="journal article" date="2008" name="J. Bacteriol.">
        <title>The genome of Heliobacterium modesticaldum, a phototrophic representative of the Firmicutes containing the simplest photosynthetic apparatus.</title>
        <authorList>
            <person name="Sattley W.M."/>
            <person name="Madigan M.T."/>
            <person name="Swingley W.D."/>
            <person name="Cheung P.C."/>
            <person name="Clocksin K.M."/>
            <person name="Conrad A.L."/>
            <person name="Dejesa L.C."/>
            <person name="Honchak B.M."/>
            <person name="Jung D.O."/>
            <person name="Karbach L.E."/>
            <person name="Kurdoglu A."/>
            <person name="Lahiri S."/>
            <person name="Mastrian S.D."/>
            <person name="Page L.E."/>
            <person name="Taylor H.L."/>
            <person name="Wang Z.T."/>
            <person name="Raymond J."/>
            <person name="Chen M."/>
            <person name="Blankenship R.E."/>
            <person name="Touchman J.W."/>
        </authorList>
    </citation>
    <scope>NUCLEOTIDE SEQUENCE [LARGE SCALE GENOMIC DNA]</scope>
    <source>
        <strain evidence="3">ATCC 51547 / Ice1</strain>
    </source>
</reference>
<keyword evidence="3" id="KW-1185">Reference proteome</keyword>
<dbReference type="OrthoDB" id="5329963at2"/>
<keyword evidence="2" id="KW-0489">Methyltransferase</keyword>
<dbReference type="STRING" id="498761.HM1_1222"/>
<dbReference type="GO" id="GO:0008168">
    <property type="term" value="F:methyltransferase activity"/>
    <property type="evidence" value="ECO:0007669"/>
    <property type="project" value="UniProtKB-KW"/>
</dbReference>
<gene>
    <name evidence="2" type="ORF">HM1_1222</name>
</gene>
<dbReference type="PANTHER" id="PTHR34203">
    <property type="entry name" value="METHYLTRANSFERASE, FKBM FAMILY PROTEIN"/>
    <property type="match status" value="1"/>
</dbReference>
<feature type="domain" description="Methyltransferase FkbM" evidence="1">
    <location>
        <begin position="169"/>
        <end position="306"/>
    </location>
</feature>
<dbReference type="HOGENOM" id="CLU_873383_0_0_9"/>
<name>B0TH27_HELMI</name>
<dbReference type="SUPFAM" id="SSF53335">
    <property type="entry name" value="S-adenosyl-L-methionine-dependent methyltransferases"/>
    <property type="match status" value="1"/>
</dbReference>
<evidence type="ECO:0000259" key="1">
    <source>
        <dbReference type="Pfam" id="PF05050"/>
    </source>
</evidence>
<dbReference type="InterPro" id="IPR006342">
    <property type="entry name" value="FkbM_mtfrase"/>
</dbReference>
<proteinExistence type="predicted"/>
<dbReference type="Gene3D" id="3.40.50.150">
    <property type="entry name" value="Vaccinia Virus protein VP39"/>
    <property type="match status" value="1"/>
</dbReference>
<dbReference type="AlphaFoldDB" id="B0TH27"/>
<keyword evidence="2" id="KW-0808">Transferase</keyword>
<dbReference type="GO" id="GO:0032259">
    <property type="term" value="P:methylation"/>
    <property type="evidence" value="ECO:0007669"/>
    <property type="project" value="UniProtKB-KW"/>
</dbReference>
<accession>B0TH27</accession>
<organism evidence="2 3">
    <name type="scientific">Heliobacterium modesticaldum (strain ATCC 51547 / Ice1)</name>
    <dbReference type="NCBI Taxonomy" id="498761"/>
    <lineage>
        <taxon>Bacteria</taxon>
        <taxon>Bacillati</taxon>
        <taxon>Bacillota</taxon>
        <taxon>Clostridia</taxon>
        <taxon>Eubacteriales</taxon>
        <taxon>Heliobacteriaceae</taxon>
        <taxon>Heliomicrobium</taxon>
    </lineage>
</organism>
<dbReference type="Proteomes" id="UP000008550">
    <property type="component" value="Chromosome"/>
</dbReference>
<protein>
    <submittedName>
        <fullName evidence="2">Methyltransferase, fkbm family, domain protein, putative</fullName>
    </submittedName>
</protein>
<evidence type="ECO:0000313" key="2">
    <source>
        <dbReference type="EMBL" id="ABZ83352.1"/>
    </source>
</evidence>
<sequence>MVGEYIDFYNQRRIHISVFPVQHLDEVNDKLGCLVVACGNYYSREMTALRQSTNYTGKVITLSNFDLSLPESYENAQVMEDIQAVLELLSDQKSRMTYLLTWISRLANDETIATLFENETRETISDDNVIRYKDYLIKGINDPYIKKEFIADLYRMKYVYPDCGDVVLDVGAYRGDTAIFFADKVGSTGKVFAFEPIKANFDWLVDNIRDNRLDHIIVPVNKGCDGRSGLVKGVTVKSGAPWSFLSDEMGEQNIEVVELDEFVTDQQLEKVSYIKMDVEGFEERVIQGLSETIRSHKPKMVITLYHNTIDLTNLPLMISKLADYDMYVRCNMEGPFAVNLYCKPATKA</sequence>
<dbReference type="NCBIfam" id="TIGR01444">
    <property type="entry name" value="fkbM_fam"/>
    <property type="match status" value="1"/>
</dbReference>
<dbReference type="InterPro" id="IPR052514">
    <property type="entry name" value="SAM-dependent_MTase"/>
</dbReference>
<dbReference type="Pfam" id="PF05050">
    <property type="entry name" value="Methyltransf_21"/>
    <property type="match status" value="1"/>
</dbReference>
<dbReference type="InterPro" id="IPR029063">
    <property type="entry name" value="SAM-dependent_MTases_sf"/>
</dbReference>
<evidence type="ECO:0000313" key="3">
    <source>
        <dbReference type="Proteomes" id="UP000008550"/>
    </source>
</evidence>